<dbReference type="PIRSF" id="PIRSF010631">
    <property type="entry name" value="A-rhamnsds"/>
    <property type="match status" value="1"/>
</dbReference>
<evidence type="ECO:0000313" key="9">
    <source>
        <dbReference type="Proteomes" id="UP000824265"/>
    </source>
</evidence>
<dbReference type="InterPro" id="IPR008902">
    <property type="entry name" value="Rhamnosid_concanavalin"/>
</dbReference>
<dbReference type="InterPro" id="IPR008928">
    <property type="entry name" value="6-hairpin_glycosidase_sf"/>
</dbReference>
<sequence length="929" mass="106127">MDKMKIMNLFCNHMECPLGIAEGEAPRLSWTTEAPPESRLRCRVMVSLSPDFSDPLFDTGKDGKPDSICLPLPIKLLPRTRYYWRVSAADQKGNTADACSWFETAKLAEPWSADWISPYFDPSWHPVLFKDIFLPAPAVRARAYICGLGLYELFINKDRCHEDVLSPGLCAYDKWLPYQTHDITGFLKPGANRICISLGNGWYKGRYGLTRDKEFRYGETFACICELHVQCADGSLLRFGTDTSWSAARSPILSSSIFDGEIRDDTLSRDTVYPVRRVSISKSLLEPRRSPAAFVMEKRTPLRLLKTPAGEMVLDMGQNMTGWLEFKCSAPKGFKLHLQFGEVLQDGNFYRDNLRTAKAEYRYISDGVPKVVRPAFTFYGFRYVRLTSWYQTLEEICLEDFAGLVLYSGLRTTGSFKSGNALVNKLFENTMWGQKGNFLDVPTDCPQRDERMGWTGDAQVFFGTAAYNMDVSAFFDKYCYDLMKEQNALDGDVPVVIPKHNVIQTGSCAWGDAAVMIPWNHYVRYGDIEFLKRQYPSMKAWVNHIYRHDQETGASRLWQGSFHYCDWLSLDGEDPIGNRFGGTERTYLASCYYRHSTSLLTKAAQALGYQEDAFFYRQLSEQVRDAIIEEYITKTGRLALTTQTAYVLALMFDIIPEKWREKTAYALRLKLKESKYHLRTGFLGTPYLCRALSENGSNDISYYLLLQEDFPSWLYEVKMGATTIWERWNSILPDGRISDTGMNSLNHYSYGSIVEWMYRNAAGIQPLEDFPGFRRFLLRPQPHPLLGSLDVSFQSPVGLIKSAWKYEEDGTLSFRFHIPHGASARLVLPFCADAPACLEAGDYSFTADRKYLEQSPYDLDTPISRLLADPKAAKALDKELPSLSRMMLFPMMSGERSLRDFMKEKFFTLTPEQEEALCRSLNAQLSLDI</sequence>
<evidence type="ECO:0000256" key="1">
    <source>
        <dbReference type="ARBA" id="ARBA00001445"/>
    </source>
</evidence>
<dbReference type="Gene3D" id="2.60.120.260">
    <property type="entry name" value="Galactose-binding domain-like"/>
    <property type="match status" value="2"/>
</dbReference>
<evidence type="ECO:0000259" key="4">
    <source>
        <dbReference type="Pfam" id="PF05592"/>
    </source>
</evidence>
<dbReference type="Gene3D" id="2.60.40.10">
    <property type="entry name" value="Immunoglobulins"/>
    <property type="match status" value="1"/>
</dbReference>
<dbReference type="EMBL" id="DXGH01000029">
    <property type="protein sequence ID" value="HIW80936.1"/>
    <property type="molecule type" value="Genomic_DNA"/>
</dbReference>
<evidence type="ECO:0000259" key="6">
    <source>
        <dbReference type="Pfam" id="PF17389"/>
    </source>
</evidence>
<dbReference type="Pfam" id="PF17389">
    <property type="entry name" value="Bac_rhamnosid6H"/>
    <property type="match status" value="1"/>
</dbReference>
<dbReference type="InterPro" id="IPR016007">
    <property type="entry name" value="Alpha_rhamnosid"/>
</dbReference>
<dbReference type="Pfam" id="PF05592">
    <property type="entry name" value="Bac_rhamnosid"/>
    <property type="match status" value="1"/>
</dbReference>
<dbReference type="Gene3D" id="1.50.10.10">
    <property type="match status" value="1"/>
</dbReference>
<reference evidence="8" key="2">
    <citation type="submission" date="2021-04" db="EMBL/GenBank/DDBJ databases">
        <authorList>
            <person name="Gilroy R."/>
        </authorList>
    </citation>
    <scope>NUCLEOTIDE SEQUENCE</scope>
    <source>
        <strain evidence="8">CHK195-6426</strain>
    </source>
</reference>
<evidence type="ECO:0000256" key="2">
    <source>
        <dbReference type="ARBA" id="ARBA00012652"/>
    </source>
</evidence>
<dbReference type="Pfam" id="PF08531">
    <property type="entry name" value="Bac_rhamnosid_N"/>
    <property type="match status" value="1"/>
</dbReference>
<evidence type="ECO:0000259" key="7">
    <source>
        <dbReference type="Pfam" id="PF17390"/>
    </source>
</evidence>
<dbReference type="PANTHER" id="PTHR33307">
    <property type="entry name" value="ALPHA-RHAMNOSIDASE (EUROFUNG)"/>
    <property type="match status" value="1"/>
</dbReference>
<dbReference type="GO" id="GO:0005975">
    <property type="term" value="P:carbohydrate metabolic process"/>
    <property type="evidence" value="ECO:0007669"/>
    <property type="project" value="InterPro"/>
</dbReference>
<feature type="domain" description="Alpha-L-rhamnosidase six-hairpin glycosidase" evidence="6">
    <location>
        <begin position="412"/>
        <end position="760"/>
    </location>
</feature>
<dbReference type="InterPro" id="IPR013783">
    <property type="entry name" value="Ig-like_fold"/>
</dbReference>
<organism evidence="8 9">
    <name type="scientific">Candidatus Acetatifactor stercoripullorum</name>
    <dbReference type="NCBI Taxonomy" id="2838414"/>
    <lineage>
        <taxon>Bacteria</taxon>
        <taxon>Bacillati</taxon>
        <taxon>Bacillota</taxon>
        <taxon>Clostridia</taxon>
        <taxon>Lachnospirales</taxon>
        <taxon>Lachnospiraceae</taxon>
        <taxon>Acetatifactor</taxon>
    </lineage>
</organism>
<keyword evidence="3 8" id="KW-0378">Hydrolase</keyword>
<dbReference type="GO" id="GO:0030596">
    <property type="term" value="F:alpha-L-rhamnosidase activity"/>
    <property type="evidence" value="ECO:0007669"/>
    <property type="project" value="UniProtKB-EC"/>
</dbReference>
<dbReference type="InterPro" id="IPR035396">
    <property type="entry name" value="Bac_rhamnosid6H"/>
</dbReference>
<dbReference type="Pfam" id="PF25788">
    <property type="entry name" value="Ig_Rha78A_N"/>
    <property type="match status" value="1"/>
</dbReference>
<dbReference type="InterPro" id="IPR035398">
    <property type="entry name" value="Bac_rhamnosid_C"/>
</dbReference>
<evidence type="ECO:0000256" key="3">
    <source>
        <dbReference type="ARBA" id="ARBA00022801"/>
    </source>
</evidence>
<dbReference type="InterPro" id="IPR013737">
    <property type="entry name" value="Bac_rhamnosid_N"/>
</dbReference>
<dbReference type="InterPro" id="IPR012341">
    <property type="entry name" value="6hp_glycosidase-like_sf"/>
</dbReference>
<evidence type="ECO:0000313" key="8">
    <source>
        <dbReference type="EMBL" id="HIW80936.1"/>
    </source>
</evidence>
<name>A0A9D1R6G7_9FIRM</name>
<feature type="domain" description="Alpha-L-rhamnosidase C-terminal" evidence="7">
    <location>
        <begin position="763"/>
        <end position="829"/>
    </location>
</feature>
<comment type="catalytic activity">
    <reaction evidence="1">
        <text>Hydrolysis of terminal non-reducing alpha-L-rhamnose residues in alpha-L-rhamnosides.</text>
        <dbReference type="EC" id="3.2.1.40"/>
    </reaction>
</comment>
<feature type="domain" description="Bacterial alpha-L-rhamnosidase N-terminal" evidence="5">
    <location>
        <begin position="139"/>
        <end position="268"/>
    </location>
</feature>
<dbReference type="Pfam" id="PF17390">
    <property type="entry name" value="Bac_rhamnosid_C"/>
    <property type="match status" value="1"/>
</dbReference>
<comment type="caution">
    <text evidence="8">The sequence shown here is derived from an EMBL/GenBank/DDBJ whole genome shotgun (WGS) entry which is preliminary data.</text>
</comment>
<gene>
    <name evidence="8" type="ORF">H9742_05300</name>
</gene>
<dbReference type="AlphaFoldDB" id="A0A9D1R6G7"/>
<protein>
    <recommendedName>
        <fullName evidence="2">alpha-L-rhamnosidase</fullName>
        <ecNumber evidence="2">3.2.1.40</ecNumber>
    </recommendedName>
</protein>
<dbReference type="SUPFAM" id="SSF48208">
    <property type="entry name" value="Six-hairpin glycosidases"/>
    <property type="match status" value="1"/>
</dbReference>
<feature type="domain" description="Alpha-L-rhamnosidase concanavalin-like" evidence="4">
    <location>
        <begin position="306"/>
        <end position="405"/>
    </location>
</feature>
<dbReference type="Gene3D" id="2.60.420.10">
    <property type="entry name" value="Maltose phosphorylase, domain 3"/>
    <property type="match status" value="1"/>
</dbReference>
<proteinExistence type="predicted"/>
<dbReference type="EC" id="3.2.1.40" evidence="2"/>
<dbReference type="Proteomes" id="UP000824265">
    <property type="component" value="Unassembled WGS sequence"/>
</dbReference>
<dbReference type="PANTHER" id="PTHR33307:SF6">
    <property type="entry name" value="ALPHA-RHAMNOSIDASE (EUROFUNG)-RELATED"/>
    <property type="match status" value="1"/>
</dbReference>
<evidence type="ECO:0000259" key="5">
    <source>
        <dbReference type="Pfam" id="PF08531"/>
    </source>
</evidence>
<reference evidence="8" key="1">
    <citation type="journal article" date="2021" name="PeerJ">
        <title>Extensive microbial diversity within the chicken gut microbiome revealed by metagenomics and culture.</title>
        <authorList>
            <person name="Gilroy R."/>
            <person name="Ravi A."/>
            <person name="Getino M."/>
            <person name="Pursley I."/>
            <person name="Horton D.L."/>
            <person name="Alikhan N.F."/>
            <person name="Baker D."/>
            <person name="Gharbi K."/>
            <person name="Hall N."/>
            <person name="Watson M."/>
            <person name="Adriaenssens E.M."/>
            <person name="Foster-Nyarko E."/>
            <person name="Jarju S."/>
            <person name="Secka A."/>
            <person name="Antonio M."/>
            <person name="Oren A."/>
            <person name="Chaudhuri R.R."/>
            <person name="La Ragione R."/>
            <person name="Hildebrand F."/>
            <person name="Pallen M.J."/>
        </authorList>
    </citation>
    <scope>NUCLEOTIDE SEQUENCE</scope>
    <source>
        <strain evidence="8">CHK195-6426</strain>
    </source>
</reference>
<accession>A0A9D1R6G7</accession>